<gene>
    <name evidence="7" type="ORF">JD844_032546</name>
</gene>
<evidence type="ECO:0000256" key="1">
    <source>
        <dbReference type="ARBA" id="ARBA00004138"/>
    </source>
</evidence>
<reference evidence="7 8" key="1">
    <citation type="journal article" date="2022" name="Gigascience">
        <title>A chromosome-level genome assembly and annotation of the desert horned lizard, Phrynosoma platyrhinos, provides insight into chromosomal rearrangements among reptiles.</title>
        <authorList>
            <person name="Koochekian N."/>
            <person name="Ascanio A."/>
            <person name="Farleigh K."/>
            <person name="Card D.C."/>
            <person name="Schield D.R."/>
            <person name="Castoe T.A."/>
            <person name="Jezkova T."/>
        </authorList>
    </citation>
    <scope>NUCLEOTIDE SEQUENCE [LARGE SCALE GENOMIC DNA]</scope>
    <source>
        <strain evidence="7">NK-2021</strain>
    </source>
</reference>
<protein>
    <recommendedName>
        <fullName evidence="6">HYDIN/VesB/CFA65-like Ig-like domain-containing protein</fullName>
    </recommendedName>
</protein>
<dbReference type="PANTHER" id="PTHR45912">
    <property type="entry name" value="CILIA- AND FLAGELLA-ASSOCIATED PROTEIN 47"/>
    <property type="match status" value="1"/>
</dbReference>
<proteinExistence type="predicted"/>
<accession>A0ABQ7T5L7</accession>
<name>A0ABQ7T5L7_PHRPL</name>
<dbReference type="InterPro" id="IPR013783">
    <property type="entry name" value="Ig-like_fold"/>
</dbReference>
<dbReference type="PANTHER" id="PTHR45912:SF3">
    <property type="entry name" value="CILIA- AND FLAGELLA-ASSOCIATED PROTEIN 47"/>
    <property type="match status" value="1"/>
</dbReference>
<evidence type="ECO:0000256" key="5">
    <source>
        <dbReference type="ARBA" id="ARBA00023273"/>
    </source>
</evidence>
<evidence type="ECO:0000259" key="6">
    <source>
        <dbReference type="Pfam" id="PF22544"/>
    </source>
</evidence>
<keyword evidence="3" id="KW-0963">Cytoplasm</keyword>
<evidence type="ECO:0000256" key="3">
    <source>
        <dbReference type="ARBA" id="ARBA00022490"/>
    </source>
</evidence>
<keyword evidence="8" id="KW-1185">Reference proteome</keyword>
<evidence type="ECO:0000313" key="8">
    <source>
        <dbReference type="Proteomes" id="UP000826234"/>
    </source>
</evidence>
<dbReference type="EMBL" id="JAIPUX010001232">
    <property type="protein sequence ID" value="KAH0624767.1"/>
    <property type="molecule type" value="Genomic_DNA"/>
</dbReference>
<keyword evidence="4" id="KW-0969">Cilium</keyword>
<feature type="domain" description="HYDIN/VesB/CFA65-like Ig-like" evidence="6">
    <location>
        <begin position="817"/>
        <end position="904"/>
    </location>
</feature>
<comment type="subcellular location">
    <subcellularLocation>
        <location evidence="1">Cell projection</location>
        <location evidence="1">Cilium</location>
    </subcellularLocation>
    <subcellularLocation>
        <location evidence="2">Cytoplasm</location>
    </subcellularLocation>
</comment>
<evidence type="ECO:0000256" key="4">
    <source>
        <dbReference type="ARBA" id="ARBA00023069"/>
    </source>
</evidence>
<organism evidence="7 8">
    <name type="scientific">Phrynosoma platyrhinos</name>
    <name type="common">Desert horned lizard</name>
    <dbReference type="NCBI Taxonomy" id="52577"/>
    <lineage>
        <taxon>Eukaryota</taxon>
        <taxon>Metazoa</taxon>
        <taxon>Chordata</taxon>
        <taxon>Craniata</taxon>
        <taxon>Vertebrata</taxon>
        <taxon>Euteleostomi</taxon>
        <taxon>Lepidosauria</taxon>
        <taxon>Squamata</taxon>
        <taxon>Bifurcata</taxon>
        <taxon>Unidentata</taxon>
        <taxon>Episquamata</taxon>
        <taxon>Toxicofera</taxon>
        <taxon>Iguania</taxon>
        <taxon>Phrynosomatidae</taxon>
        <taxon>Phrynosomatinae</taxon>
        <taxon>Phrynosoma</taxon>
    </lineage>
</organism>
<dbReference type="InterPro" id="IPR053879">
    <property type="entry name" value="HYDIN_VesB_CFA65-like_Ig"/>
</dbReference>
<dbReference type="Proteomes" id="UP000826234">
    <property type="component" value="Unassembled WGS sequence"/>
</dbReference>
<evidence type="ECO:0000313" key="7">
    <source>
        <dbReference type="EMBL" id="KAH0624767.1"/>
    </source>
</evidence>
<keyword evidence="5" id="KW-0966">Cell projection</keyword>
<comment type="caution">
    <text evidence="7">The sequence shown here is derived from an EMBL/GenBank/DDBJ whole genome shotgun (WGS) entry which is preliminary data.</text>
</comment>
<dbReference type="Gene3D" id="2.60.40.10">
    <property type="entry name" value="Immunoglobulins"/>
    <property type="match status" value="6"/>
</dbReference>
<evidence type="ECO:0000256" key="2">
    <source>
        <dbReference type="ARBA" id="ARBA00004496"/>
    </source>
</evidence>
<dbReference type="Pfam" id="PF22544">
    <property type="entry name" value="HYDIN_VesB_CFA65-like_Ig"/>
    <property type="match status" value="1"/>
</dbReference>
<sequence>MASSWEEAGVRVTPPQLRFVDASPGGCYRAPLSFRLIVENPKKPVASGLHITATVEYHPDSEEDLQDRLLLHVGKKIFEIPITGLIPCCCLEVEPEINFGTVIANSKVINTEFKITNCGSSPGTFAIKYKGSIPIVIEPASGVVEPQAVQVVKMEICTDVPRIINQPAIVELQGQPSVEVMIKANIVEQILELLGVPHSNTIRCVDFGCVYFGTSKTEEVILHNKSPEPMDWVAILQDNAVGTEMGTDIQKSTDAVLKDLHRTDGKSRVDIATLIACIPNEGTLQPYQKIVVTLCFSPKQLKRDQDIERVPPRQDYAIFLRFEMVGSKDDFLEAVSGEDIPIKANNPHQVELGLRGSGLPVMLTFIPGPVVNFAECYMGEHTDIVCTLKNECADLPVSYAFLKQRSQSDQLTNLKTNGSTLEKIRVLQLHHQTSDEHSEAYKCPSDVIFSFVPHHIGNFSVKQVVDIIGPVVVKDNLFTLKMEPFHQIQLSFFGLCKSIANKVVLKTNPGLKPLISNATGVFIANKVDLHSDITPVALLKSNQTQIHAHRINRNMRKTIVALPNDRAASIRPAELHMDYRTIFTKVPRYSYVDPEFSYTVYEELENQANKDYYAHYIQSLRQRRFHKKAARIFKILNNPVDIGLKPASGLKSPKVKDLPQGKVDEDFTCVSGTNLLTSQQLVEIKAKSVDKEVSEGLNPVPSSQQEIEDCSLILTSKQLHQIFIGPSTIDFGEVCVHSSSTRKLHIINNLSVYVWIQVEIESEELQQTSPLSHVVPPYTKTHIPVVFENDKLGDFQKRRECNSSTYQQSKLGSTSVQFKEQRITFNHAPLYLTTCRTAILQNLGYNHAYFQVLDATPIPGMVISPVQGVVPVGGLTEIKIHFRPNAIMKFDTRVEVAVRHTKSLELRVGGSVEVPDIDVSVQSFNFPGVYVGSTQGIPFLILNKGKARAMVTMDLSKHDAFKLHFTLQPVDQCSTTDSPSLYSAIIDANSSLECSLNFTPKEVAAYDFSLPISVNVGESPSSSYTKTNLGGSAKHIIVPRPQSLTLPTRICKVQATVLQPPLQVSPLELIFQYSMRTINLGVISDSSNIKKLHIKNVSRKEINWRFDLDAAGKAVDDGIFKFSLHTGVLSPGQYTVVTISFCPCCPGEYTGEVPVFLNDEISVYRTVSLSGALRSPKISFDPQLLILTPVPLSVKTGANVSIIPQNYLRPSVLKVEIPEMDSGRDGDDIDDDGEEQKEINPLTVDFPNGSVIKITEEGENIGFTCTVHFSSSKPLSFMKNLFFVDEERNRYSLQVSAAAENCLLTVYPYLAYHLNDQQIILKNELEKMLEKERLKAKYSVGQSKRIGSTLEQSLIPAEGTEEYAFFQKVITAVQSWFTLFGWSKGPNPISIPRSLRRDVCKIQMTSSDEKLKLNLGKDIKTIYDMLLHLSGQLLPGISSSQSLPFDPIQRVVQLHWQHATMITFLK</sequence>